<evidence type="ECO:0000259" key="8">
    <source>
        <dbReference type="Pfam" id="PF05840"/>
    </source>
</evidence>
<dbReference type="Pfam" id="PF05840">
    <property type="entry name" value="Phage_GPA"/>
    <property type="match status" value="1"/>
</dbReference>
<dbReference type="RefSeq" id="WP_052749461.1">
    <property type="nucleotide sequence ID" value="NZ_LAVS01000098.1"/>
</dbReference>
<accession>A0A3P3QPN6</accession>
<dbReference type="InterPro" id="IPR008766">
    <property type="entry name" value="Replication_gene_A-like"/>
</dbReference>
<evidence type="ECO:0000256" key="5">
    <source>
        <dbReference type="ARBA" id="ARBA00022759"/>
    </source>
</evidence>
<dbReference type="GO" id="GO:0004519">
    <property type="term" value="F:endonuclease activity"/>
    <property type="evidence" value="ECO:0007669"/>
    <property type="project" value="UniProtKB-KW"/>
</dbReference>
<evidence type="ECO:0000313" key="9">
    <source>
        <dbReference type="EMBL" id="RRJ22748.1"/>
    </source>
</evidence>
<sequence length="658" mass="75276">MHLNPALNRDQQRFVDNMLQGLPKSFTAGLWPLAQAAKDNPTPENNKAFRKAAIKKRQQYGRKLRYLQQFKIPAKVINHKETTKKLADELAQQCYADMVEAAEGLGPEYTEHEDRVKAVYDIVCQLSVQRLPQVQPPLWGMETDTLAMECALLRIQCAKWWRRKLLKLRRQHLETLEIMQGNVGKGASPYASKRAVAEFVRDKAAQRRWAESLTLVNECGDEIALINAIEASTANPENARAELMKRIRGLEEWAEEIGFGAVFVTVTAPSYYHTTSNNWNGSTPKDTNRYMVDTWAKARAKLKRAGAEYFGVRVAEPHQDGTPHWHMMLFAPKADLKAICRCIRWYFCKENKAELLARFKNRKKLRKLYRKARQHWGYQKSRGIKASEPRKFHYPFQPRFDAEYIDPSKGSASAYIAKYISKNINGFEVDDLIDAETGKTLGDGVMNVKTWSSGWSIRQFQFQGCDPITAYREIRRVREAFTEEHMKELEQLRQAAESNDFVNFIRALRTIKVEIQYEVTPYGNEYGEAVKRVKGIGTRAVAVLTRPHKWEMRRSALKSGDARQSWTCGANCTDRSGRGSEDRGSGRNSSNHTAPTIKPPEKANLHGLDAEAMTLLQRGYTVNVAGQRWKIRHGTLEQVPEPPNLSQRVNYVVVRGRL</sequence>
<comment type="function">
    <text evidence="1">Possible endonuclease which induces a single-strand cut and initiates DNA replication.</text>
</comment>
<keyword evidence="3" id="KW-0235">DNA replication</keyword>
<comment type="similarity">
    <text evidence="2">Belongs to the phage GPA family.</text>
</comment>
<dbReference type="GO" id="GO:0006260">
    <property type="term" value="P:DNA replication"/>
    <property type="evidence" value="ECO:0007669"/>
    <property type="project" value="UniProtKB-KW"/>
</dbReference>
<evidence type="ECO:0000256" key="7">
    <source>
        <dbReference type="SAM" id="MobiDB-lite"/>
    </source>
</evidence>
<keyword evidence="10" id="KW-1185">Reference proteome</keyword>
<dbReference type="GO" id="GO:0016787">
    <property type="term" value="F:hydrolase activity"/>
    <property type="evidence" value="ECO:0007669"/>
    <property type="project" value="UniProtKB-KW"/>
</dbReference>
<evidence type="ECO:0000313" key="10">
    <source>
        <dbReference type="Proteomes" id="UP000276260"/>
    </source>
</evidence>
<organism evidence="9 10">
    <name type="scientific">Rheinheimera mesophila</name>
    <dbReference type="NCBI Taxonomy" id="1547515"/>
    <lineage>
        <taxon>Bacteria</taxon>
        <taxon>Pseudomonadati</taxon>
        <taxon>Pseudomonadota</taxon>
        <taxon>Gammaproteobacteria</taxon>
        <taxon>Chromatiales</taxon>
        <taxon>Chromatiaceae</taxon>
        <taxon>Rheinheimera</taxon>
    </lineage>
</organism>
<proteinExistence type="inferred from homology"/>
<reference evidence="9 10" key="1">
    <citation type="submission" date="2018-11" db="EMBL/GenBank/DDBJ databases">
        <title>Draft genome analysis of Rheinheimera mesophila isolated from an industrial waste site.</title>
        <authorList>
            <person name="Yu Q."/>
            <person name="Qi Y."/>
            <person name="Zhang H."/>
            <person name="Lu Y."/>
            <person name="Pu J."/>
        </authorList>
    </citation>
    <scope>NUCLEOTIDE SEQUENCE [LARGE SCALE GENOMIC DNA]</scope>
    <source>
        <strain evidence="9 10">IITR13</strain>
    </source>
</reference>
<keyword evidence="4" id="KW-0540">Nuclease</keyword>
<evidence type="ECO:0000256" key="3">
    <source>
        <dbReference type="ARBA" id="ARBA00022705"/>
    </source>
</evidence>
<evidence type="ECO:0000256" key="1">
    <source>
        <dbReference type="ARBA" id="ARBA00003293"/>
    </source>
</evidence>
<dbReference type="Proteomes" id="UP000276260">
    <property type="component" value="Unassembled WGS sequence"/>
</dbReference>
<feature type="region of interest" description="Disordered" evidence="7">
    <location>
        <begin position="570"/>
        <end position="602"/>
    </location>
</feature>
<feature type="domain" description="Replication gene A protein-like" evidence="8">
    <location>
        <begin position="84"/>
        <end position="426"/>
    </location>
</feature>
<gene>
    <name evidence="9" type="ORF">EIK76_01285</name>
</gene>
<evidence type="ECO:0000256" key="4">
    <source>
        <dbReference type="ARBA" id="ARBA00022722"/>
    </source>
</evidence>
<dbReference type="AlphaFoldDB" id="A0A3P3QPN6"/>
<evidence type="ECO:0000256" key="2">
    <source>
        <dbReference type="ARBA" id="ARBA00009260"/>
    </source>
</evidence>
<keyword evidence="5 9" id="KW-0255">Endonuclease</keyword>
<comment type="caution">
    <text evidence="9">The sequence shown here is derived from an EMBL/GenBank/DDBJ whole genome shotgun (WGS) entry which is preliminary data.</text>
</comment>
<name>A0A3P3QPN6_9GAMM</name>
<dbReference type="EMBL" id="RRCF01000001">
    <property type="protein sequence ID" value="RRJ22748.1"/>
    <property type="molecule type" value="Genomic_DNA"/>
</dbReference>
<evidence type="ECO:0000256" key="6">
    <source>
        <dbReference type="ARBA" id="ARBA00022801"/>
    </source>
</evidence>
<feature type="compositionally biased region" description="Basic and acidic residues" evidence="7">
    <location>
        <begin position="575"/>
        <end position="585"/>
    </location>
</feature>
<keyword evidence="6" id="KW-0378">Hydrolase</keyword>
<protein>
    <submittedName>
        <fullName evidence="9">Replication endonuclease</fullName>
    </submittedName>
</protein>
<dbReference type="OrthoDB" id="5568266at2"/>